<keyword evidence="2" id="KW-0805">Transcription regulation</keyword>
<protein>
    <submittedName>
        <fullName evidence="7">Uncharacterized protein</fullName>
    </submittedName>
</protein>
<organism evidence="7 8">
    <name type="scientific">Elysia crispata</name>
    <name type="common">lettuce slug</name>
    <dbReference type="NCBI Taxonomy" id="231223"/>
    <lineage>
        <taxon>Eukaryota</taxon>
        <taxon>Metazoa</taxon>
        <taxon>Spiralia</taxon>
        <taxon>Lophotrochozoa</taxon>
        <taxon>Mollusca</taxon>
        <taxon>Gastropoda</taxon>
        <taxon>Heterobranchia</taxon>
        <taxon>Euthyneura</taxon>
        <taxon>Panpulmonata</taxon>
        <taxon>Sacoglossa</taxon>
        <taxon>Placobranchoidea</taxon>
        <taxon>Plakobranchidae</taxon>
        <taxon>Elysia</taxon>
    </lineage>
</organism>
<feature type="compositionally biased region" description="Low complexity" evidence="6">
    <location>
        <begin position="161"/>
        <end position="173"/>
    </location>
</feature>
<evidence type="ECO:0000256" key="3">
    <source>
        <dbReference type="ARBA" id="ARBA00023125"/>
    </source>
</evidence>
<gene>
    <name evidence="7" type="ORF">RRG08_010433</name>
</gene>
<dbReference type="PANTHER" id="PTHR11793:SF13">
    <property type="entry name" value="PROTEIN DAUGHTERLESS"/>
    <property type="match status" value="1"/>
</dbReference>
<dbReference type="GO" id="GO:0000981">
    <property type="term" value="F:DNA-binding transcription factor activity, RNA polymerase II-specific"/>
    <property type="evidence" value="ECO:0007669"/>
    <property type="project" value="TreeGrafter"/>
</dbReference>
<feature type="region of interest" description="Disordered" evidence="6">
    <location>
        <begin position="1"/>
        <end position="187"/>
    </location>
</feature>
<feature type="region of interest" description="Disordered" evidence="6">
    <location>
        <begin position="200"/>
        <end position="253"/>
    </location>
</feature>
<dbReference type="GO" id="GO:0000978">
    <property type="term" value="F:RNA polymerase II cis-regulatory region sequence-specific DNA binding"/>
    <property type="evidence" value="ECO:0007669"/>
    <property type="project" value="TreeGrafter"/>
</dbReference>
<dbReference type="Proteomes" id="UP001283361">
    <property type="component" value="Unassembled WGS sequence"/>
</dbReference>
<evidence type="ECO:0000313" key="8">
    <source>
        <dbReference type="Proteomes" id="UP001283361"/>
    </source>
</evidence>
<dbReference type="InterPro" id="IPR051098">
    <property type="entry name" value="NeuroDiff_E-box_TFs"/>
</dbReference>
<feature type="compositionally biased region" description="Low complexity" evidence="6">
    <location>
        <begin position="57"/>
        <end position="68"/>
    </location>
</feature>
<keyword evidence="5" id="KW-0539">Nucleus</keyword>
<evidence type="ECO:0000256" key="5">
    <source>
        <dbReference type="ARBA" id="ARBA00023242"/>
    </source>
</evidence>
<proteinExistence type="predicted"/>
<evidence type="ECO:0000313" key="7">
    <source>
        <dbReference type="EMBL" id="KAK3784366.1"/>
    </source>
</evidence>
<keyword evidence="8" id="KW-1185">Reference proteome</keyword>
<comment type="caution">
    <text evidence="7">The sequence shown here is derived from an EMBL/GenBank/DDBJ whole genome shotgun (WGS) entry which is preliminary data.</text>
</comment>
<evidence type="ECO:0000256" key="1">
    <source>
        <dbReference type="ARBA" id="ARBA00004123"/>
    </source>
</evidence>
<feature type="compositionally biased region" description="Gly residues" evidence="6">
    <location>
        <begin position="237"/>
        <end position="248"/>
    </location>
</feature>
<evidence type="ECO:0000256" key="2">
    <source>
        <dbReference type="ARBA" id="ARBA00023015"/>
    </source>
</evidence>
<keyword evidence="4" id="KW-0804">Transcription</keyword>
<name>A0AAE1DVA5_9GAST</name>
<comment type="subcellular location">
    <subcellularLocation>
        <location evidence="1">Nucleus</location>
    </subcellularLocation>
</comment>
<feature type="compositionally biased region" description="Pro residues" evidence="6">
    <location>
        <begin position="71"/>
        <end position="82"/>
    </location>
</feature>
<dbReference type="EMBL" id="JAWDGP010002271">
    <property type="protein sequence ID" value="KAK3784366.1"/>
    <property type="molecule type" value="Genomic_DNA"/>
</dbReference>
<reference evidence="7" key="1">
    <citation type="journal article" date="2023" name="G3 (Bethesda)">
        <title>A reference genome for the long-term kleptoplast-retaining sea slug Elysia crispata morphotype clarki.</title>
        <authorList>
            <person name="Eastman K.E."/>
            <person name="Pendleton A.L."/>
            <person name="Shaikh M.A."/>
            <person name="Suttiyut T."/>
            <person name="Ogas R."/>
            <person name="Tomko P."/>
            <person name="Gavelis G."/>
            <person name="Widhalm J.R."/>
            <person name="Wisecaver J.H."/>
        </authorList>
    </citation>
    <scope>NUCLEOTIDE SEQUENCE</scope>
    <source>
        <strain evidence="7">ECLA1</strain>
    </source>
</reference>
<dbReference type="GO" id="GO:0005634">
    <property type="term" value="C:nucleus"/>
    <property type="evidence" value="ECO:0007669"/>
    <property type="project" value="UniProtKB-SubCell"/>
</dbReference>
<evidence type="ECO:0000256" key="4">
    <source>
        <dbReference type="ARBA" id="ARBA00023163"/>
    </source>
</evidence>
<dbReference type="AlphaFoldDB" id="A0AAE1DVA5"/>
<evidence type="ECO:0000256" key="6">
    <source>
        <dbReference type="SAM" id="MobiDB-lite"/>
    </source>
</evidence>
<feature type="compositionally biased region" description="Low complexity" evidence="6">
    <location>
        <begin position="85"/>
        <end position="97"/>
    </location>
</feature>
<dbReference type="GO" id="GO:0000785">
    <property type="term" value="C:chromatin"/>
    <property type="evidence" value="ECO:0007669"/>
    <property type="project" value="TreeGrafter"/>
</dbReference>
<dbReference type="PANTHER" id="PTHR11793">
    <property type="entry name" value="BASIC HELIX-LOOP-HELIX TRANSCRIPTION FACTOR"/>
    <property type="match status" value="1"/>
</dbReference>
<dbReference type="GO" id="GO:0005667">
    <property type="term" value="C:transcription regulator complex"/>
    <property type="evidence" value="ECO:0007669"/>
    <property type="project" value="TreeGrafter"/>
</dbReference>
<accession>A0AAE1DVA5</accession>
<keyword evidence="3" id="KW-0238">DNA-binding</keyword>
<sequence>MISPSPYPPMFQVYSPGPEEFHQDSPRYNSPKPGMYGDYFIDHPPGAGSDQWAAGASLPSSFPSSHLPGAAPYPHPHPPSHPTHPHQQQQQQQQQSSYADMAYHPSPSHDLHMSSSGLPPMSSFRGGQQPSAGGYAGAPSPPMNGDQAHLVHRGAPPGVPVPSSSSSSAAGAAPHPPPPVSSSSSGMAVGKALASIYSEQTNSSYGGSNPSTPVSSPPPMAGGASSSHQQWSRSTGQAGGGPGSGQPGYEGSHLQALPSLVDERLSDAMHLLRDHTEASSVPAPLAAVDVVKLCHFPFPVPLYMSVAV</sequence>